<evidence type="ECO:0000313" key="1">
    <source>
        <dbReference type="EMBL" id="KAJ1676283.1"/>
    </source>
</evidence>
<dbReference type="Proteomes" id="UP001145114">
    <property type="component" value="Unassembled WGS sequence"/>
</dbReference>
<keyword evidence="2" id="KW-1185">Reference proteome</keyword>
<reference evidence="1" key="1">
    <citation type="submission" date="2022-06" db="EMBL/GenBank/DDBJ databases">
        <title>Phylogenomic reconstructions and comparative analyses of Kickxellomycotina fungi.</title>
        <authorList>
            <person name="Reynolds N.K."/>
            <person name="Stajich J.E."/>
            <person name="Barry K."/>
            <person name="Grigoriev I.V."/>
            <person name="Crous P."/>
            <person name="Smith M.E."/>
        </authorList>
    </citation>
    <scope>NUCLEOTIDE SEQUENCE</scope>
    <source>
        <strain evidence="1">RSA 2271</strain>
    </source>
</reference>
<organism evidence="1 2">
    <name type="scientific">Spiromyces aspiralis</name>
    <dbReference type="NCBI Taxonomy" id="68401"/>
    <lineage>
        <taxon>Eukaryota</taxon>
        <taxon>Fungi</taxon>
        <taxon>Fungi incertae sedis</taxon>
        <taxon>Zoopagomycota</taxon>
        <taxon>Kickxellomycotina</taxon>
        <taxon>Kickxellomycetes</taxon>
        <taxon>Kickxellales</taxon>
        <taxon>Kickxellaceae</taxon>
        <taxon>Spiromyces</taxon>
    </lineage>
</organism>
<feature type="non-terminal residue" evidence="1">
    <location>
        <position position="1"/>
    </location>
</feature>
<feature type="non-terminal residue" evidence="1">
    <location>
        <position position="106"/>
    </location>
</feature>
<protein>
    <submittedName>
        <fullName evidence="1">Uncharacterized protein</fullName>
    </submittedName>
</protein>
<proteinExistence type="predicted"/>
<accession>A0ACC1HM83</accession>
<name>A0ACC1HM83_9FUNG</name>
<comment type="caution">
    <text evidence="1">The sequence shown here is derived from an EMBL/GenBank/DDBJ whole genome shotgun (WGS) entry which is preliminary data.</text>
</comment>
<gene>
    <name evidence="1" type="ORF">EV182_008504</name>
</gene>
<sequence>RLLKKKVAFPGALGSEFTHKLQFTGATTPIPTYQLVDVEGKILDKDNEPKVSKEEAQRIYKLILTLSVMDQVLYEAQRQGRISFYMTSFGEEAIIGSAAALDPQDT</sequence>
<evidence type="ECO:0000313" key="2">
    <source>
        <dbReference type="Proteomes" id="UP001145114"/>
    </source>
</evidence>
<dbReference type="EMBL" id="JAMZIH010004416">
    <property type="protein sequence ID" value="KAJ1676283.1"/>
    <property type="molecule type" value="Genomic_DNA"/>
</dbReference>